<organism evidence="1 2">
    <name type="scientific">Entomortierella chlamydospora</name>
    <dbReference type="NCBI Taxonomy" id="101097"/>
    <lineage>
        <taxon>Eukaryota</taxon>
        <taxon>Fungi</taxon>
        <taxon>Fungi incertae sedis</taxon>
        <taxon>Mucoromycota</taxon>
        <taxon>Mortierellomycotina</taxon>
        <taxon>Mortierellomycetes</taxon>
        <taxon>Mortierellales</taxon>
        <taxon>Mortierellaceae</taxon>
        <taxon>Entomortierella</taxon>
    </lineage>
</organism>
<dbReference type="EMBL" id="JAAAID010000323">
    <property type="protein sequence ID" value="KAG0018930.1"/>
    <property type="molecule type" value="Genomic_DNA"/>
</dbReference>
<sequence length="213" mass="22907">MDPARSSLDAGYMAMLTRNIPGVGVGNAPLNSAVSPPTILTNKNLTGAALTLTDKQRHAIGILDSATKDAIFVSEGDEPFQTVHLIPKQSDTHLVANNTSAPSPLPTASELLTLLKDAQLISADDDDDEETPIEYEQSFDLKAILSSSNPGAQNIADALQQIFQYDLSHGNQTNPTVALYRVILPSSPTEVHLWILGWVDQHLLGFHTISIES</sequence>
<reference evidence="1" key="1">
    <citation type="journal article" date="2020" name="Fungal Divers.">
        <title>Resolving the Mortierellaceae phylogeny through synthesis of multi-gene phylogenetics and phylogenomics.</title>
        <authorList>
            <person name="Vandepol N."/>
            <person name="Liber J."/>
            <person name="Desiro A."/>
            <person name="Na H."/>
            <person name="Kennedy M."/>
            <person name="Barry K."/>
            <person name="Grigoriev I.V."/>
            <person name="Miller A.N."/>
            <person name="O'Donnell K."/>
            <person name="Stajich J.E."/>
            <person name="Bonito G."/>
        </authorList>
    </citation>
    <scope>NUCLEOTIDE SEQUENCE</scope>
    <source>
        <strain evidence="1">NRRL 2769</strain>
    </source>
</reference>
<name>A0A9P6T1T2_9FUNG</name>
<keyword evidence="2" id="KW-1185">Reference proteome</keyword>
<comment type="caution">
    <text evidence="1">The sequence shown here is derived from an EMBL/GenBank/DDBJ whole genome shotgun (WGS) entry which is preliminary data.</text>
</comment>
<protein>
    <submittedName>
        <fullName evidence="1">Uncharacterized protein</fullName>
    </submittedName>
</protein>
<gene>
    <name evidence="1" type="ORF">BGZ80_006530</name>
</gene>
<dbReference type="AlphaFoldDB" id="A0A9P6T1T2"/>
<dbReference type="OrthoDB" id="2345681at2759"/>
<evidence type="ECO:0000313" key="2">
    <source>
        <dbReference type="Proteomes" id="UP000703661"/>
    </source>
</evidence>
<proteinExistence type="predicted"/>
<dbReference type="Proteomes" id="UP000703661">
    <property type="component" value="Unassembled WGS sequence"/>
</dbReference>
<accession>A0A9P6T1T2</accession>
<evidence type="ECO:0000313" key="1">
    <source>
        <dbReference type="EMBL" id="KAG0018930.1"/>
    </source>
</evidence>